<evidence type="ECO:0000256" key="5">
    <source>
        <dbReference type="ARBA" id="ARBA00022490"/>
    </source>
</evidence>
<dbReference type="InterPro" id="IPR038385">
    <property type="entry name" value="Sua5/YwlC_C"/>
</dbReference>
<dbReference type="SUPFAM" id="SSF55821">
    <property type="entry name" value="YrdC/RibB"/>
    <property type="match status" value="1"/>
</dbReference>
<dbReference type="InterPro" id="IPR010923">
    <property type="entry name" value="T(6)A37_SUA5"/>
</dbReference>
<dbReference type="PROSITE" id="PS51163">
    <property type="entry name" value="YRDC"/>
    <property type="match status" value="1"/>
</dbReference>
<evidence type="ECO:0000313" key="14">
    <source>
        <dbReference type="EMBL" id="SVB97735.1"/>
    </source>
</evidence>
<evidence type="ECO:0000256" key="2">
    <source>
        <dbReference type="ARBA" id="ARBA00007663"/>
    </source>
</evidence>
<evidence type="ECO:0000256" key="9">
    <source>
        <dbReference type="ARBA" id="ARBA00022741"/>
    </source>
</evidence>
<dbReference type="InterPro" id="IPR005145">
    <property type="entry name" value="Sua5_C"/>
</dbReference>
<dbReference type="InterPro" id="IPR017945">
    <property type="entry name" value="DHBP_synth_RibB-like_a/b_dom"/>
</dbReference>
<dbReference type="EMBL" id="UINC01066730">
    <property type="protein sequence ID" value="SVB97735.1"/>
    <property type="molecule type" value="Genomic_DNA"/>
</dbReference>
<keyword evidence="6" id="KW-0808">Transferase</keyword>
<organism evidence="14">
    <name type="scientific">marine metagenome</name>
    <dbReference type="NCBI Taxonomy" id="408172"/>
    <lineage>
        <taxon>unclassified sequences</taxon>
        <taxon>metagenomes</taxon>
        <taxon>ecological metagenomes</taxon>
    </lineage>
</organism>
<dbReference type="NCBIfam" id="TIGR00057">
    <property type="entry name" value="L-threonylcarbamoyladenylate synthase"/>
    <property type="match status" value="1"/>
</dbReference>
<keyword evidence="8" id="KW-0548">Nucleotidyltransferase</keyword>
<dbReference type="PANTHER" id="PTHR17490:SF16">
    <property type="entry name" value="THREONYLCARBAMOYL-AMP SYNTHASE"/>
    <property type="match status" value="1"/>
</dbReference>
<dbReference type="PIRSF" id="PIRSF004930">
    <property type="entry name" value="Tln_factor_SUA5"/>
    <property type="match status" value="1"/>
</dbReference>
<dbReference type="AlphaFoldDB" id="A0A382IEC5"/>
<evidence type="ECO:0000259" key="13">
    <source>
        <dbReference type="PROSITE" id="PS51163"/>
    </source>
</evidence>
<feature type="non-terminal residue" evidence="14">
    <location>
        <position position="1"/>
    </location>
</feature>
<dbReference type="FunFam" id="3.90.870.10:FF:000009">
    <property type="entry name" value="Threonylcarbamoyl-AMP synthase, putative"/>
    <property type="match status" value="1"/>
</dbReference>
<evidence type="ECO:0000256" key="11">
    <source>
        <dbReference type="ARBA" id="ARBA00029774"/>
    </source>
</evidence>
<evidence type="ECO:0000256" key="10">
    <source>
        <dbReference type="ARBA" id="ARBA00022840"/>
    </source>
</evidence>
<dbReference type="EC" id="2.7.7.87" evidence="3"/>
<sequence>VTEASEHAFSTEVQPADDPGALGQAVELLGQGQLVALPTETVYGLAADARSPGAVARIFEAKGRPAGNPLIVHIDSVEMAEGCVAAWPRAAAQLAGAFWPGPLSLVLPKADSIPDIVTAGGKTVAVRCPAHPVFSAVLAKCGFPLAAPSANRSNRVSPTRAEHVVDQLGGRIPLVLDGGACDLGIESTVLDLTGDTPTLLRPGMISLGQLQAVLGPVATAKPPAAAEPLKSPGQLQQHYSPRAKLILVEGDLDAALGQADVTAHVIARTAAPAAWPSERWHRLPDAAAGFARELYDTLHRCDRLGAETILVQPLPDGDEWAALRNRLNRAAGA</sequence>
<dbReference type="GO" id="GO:0061710">
    <property type="term" value="F:L-threonylcarbamoyladenylate synthase"/>
    <property type="evidence" value="ECO:0007669"/>
    <property type="project" value="UniProtKB-EC"/>
</dbReference>
<protein>
    <recommendedName>
        <fullName evidence="4">Threonylcarbamoyl-AMP synthase</fullName>
        <ecNumber evidence="3">2.7.7.87</ecNumber>
    </recommendedName>
    <alternativeName>
        <fullName evidence="11">L-threonylcarbamoyladenylate synthase</fullName>
    </alternativeName>
</protein>
<dbReference type="GO" id="GO:0005524">
    <property type="term" value="F:ATP binding"/>
    <property type="evidence" value="ECO:0007669"/>
    <property type="project" value="UniProtKB-KW"/>
</dbReference>
<proteinExistence type="inferred from homology"/>
<comment type="catalytic activity">
    <reaction evidence="12">
        <text>L-threonine + hydrogencarbonate + ATP = L-threonylcarbamoyladenylate + diphosphate + H2O</text>
        <dbReference type="Rhea" id="RHEA:36407"/>
        <dbReference type="ChEBI" id="CHEBI:15377"/>
        <dbReference type="ChEBI" id="CHEBI:17544"/>
        <dbReference type="ChEBI" id="CHEBI:30616"/>
        <dbReference type="ChEBI" id="CHEBI:33019"/>
        <dbReference type="ChEBI" id="CHEBI:57926"/>
        <dbReference type="ChEBI" id="CHEBI:73682"/>
        <dbReference type="EC" id="2.7.7.87"/>
    </reaction>
</comment>
<keyword evidence="9" id="KW-0547">Nucleotide-binding</keyword>
<evidence type="ECO:0000256" key="12">
    <source>
        <dbReference type="ARBA" id="ARBA00048366"/>
    </source>
</evidence>
<evidence type="ECO:0000256" key="4">
    <source>
        <dbReference type="ARBA" id="ARBA00015492"/>
    </source>
</evidence>
<gene>
    <name evidence="14" type="ORF">METZ01_LOCUS250589</name>
</gene>
<evidence type="ECO:0000256" key="6">
    <source>
        <dbReference type="ARBA" id="ARBA00022679"/>
    </source>
</evidence>
<keyword evidence="10" id="KW-0067">ATP-binding</keyword>
<dbReference type="Pfam" id="PF01300">
    <property type="entry name" value="Sua5_yciO_yrdC"/>
    <property type="match status" value="1"/>
</dbReference>
<dbReference type="GO" id="GO:0005737">
    <property type="term" value="C:cytoplasm"/>
    <property type="evidence" value="ECO:0007669"/>
    <property type="project" value="UniProtKB-SubCell"/>
</dbReference>
<dbReference type="Pfam" id="PF03481">
    <property type="entry name" value="Sua5_C"/>
    <property type="match status" value="1"/>
</dbReference>
<evidence type="ECO:0000256" key="3">
    <source>
        <dbReference type="ARBA" id="ARBA00012584"/>
    </source>
</evidence>
<dbReference type="GO" id="GO:0006450">
    <property type="term" value="P:regulation of translational fidelity"/>
    <property type="evidence" value="ECO:0007669"/>
    <property type="project" value="TreeGrafter"/>
</dbReference>
<dbReference type="InterPro" id="IPR050156">
    <property type="entry name" value="TC-AMP_synthase_SUA5"/>
</dbReference>
<keyword evidence="5" id="KW-0963">Cytoplasm</keyword>
<comment type="similarity">
    <text evidence="2">Belongs to the SUA5 family.</text>
</comment>
<dbReference type="GO" id="GO:0008033">
    <property type="term" value="P:tRNA processing"/>
    <property type="evidence" value="ECO:0007669"/>
    <property type="project" value="UniProtKB-KW"/>
</dbReference>
<name>A0A382IEC5_9ZZZZ</name>
<dbReference type="GO" id="GO:0000049">
    <property type="term" value="F:tRNA binding"/>
    <property type="evidence" value="ECO:0007669"/>
    <property type="project" value="TreeGrafter"/>
</dbReference>
<dbReference type="Gene3D" id="3.90.870.10">
    <property type="entry name" value="DHBP synthase"/>
    <property type="match status" value="1"/>
</dbReference>
<dbReference type="InterPro" id="IPR006070">
    <property type="entry name" value="Sua5-like_dom"/>
</dbReference>
<accession>A0A382IEC5</accession>
<feature type="domain" description="YrdC-like" evidence="13">
    <location>
        <begin position="19"/>
        <end position="205"/>
    </location>
</feature>
<evidence type="ECO:0000256" key="7">
    <source>
        <dbReference type="ARBA" id="ARBA00022694"/>
    </source>
</evidence>
<dbReference type="GO" id="GO:0003725">
    <property type="term" value="F:double-stranded RNA binding"/>
    <property type="evidence" value="ECO:0007669"/>
    <property type="project" value="InterPro"/>
</dbReference>
<reference evidence="14" key="1">
    <citation type="submission" date="2018-05" db="EMBL/GenBank/DDBJ databases">
        <authorList>
            <person name="Lanie J.A."/>
            <person name="Ng W.-L."/>
            <person name="Kazmierczak K.M."/>
            <person name="Andrzejewski T.M."/>
            <person name="Davidsen T.M."/>
            <person name="Wayne K.J."/>
            <person name="Tettelin H."/>
            <person name="Glass J.I."/>
            <person name="Rusch D."/>
            <person name="Podicherti R."/>
            <person name="Tsui H.-C.T."/>
            <person name="Winkler M.E."/>
        </authorList>
    </citation>
    <scope>NUCLEOTIDE SEQUENCE</scope>
</reference>
<evidence type="ECO:0000256" key="8">
    <source>
        <dbReference type="ARBA" id="ARBA00022695"/>
    </source>
</evidence>
<keyword evidence="7" id="KW-0819">tRNA processing</keyword>
<evidence type="ECO:0000256" key="1">
    <source>
        <dbReference type="ARBA" id="ARBA00004496"/>
    </source>
</evidence>
<comment type="subcellular location">
    <subcellularLocation>
        <location evidence="1">Cytoplasm</location>
    </subcellularLocation>
</comment>
<dbReference type="Gene3D" id="3.40.50.11030">
    <property type="entry name" value="Threonylcarbamoyl-AMP synthase, C-terminal domain"/>
    <property type="match status" value="1"/>
</dbReference>
<dbReference type="PANTHER" id="PTHR17490">
    <property type="entry name" value="SUA5"/>
    <property type="match status" value="1"/>
</dbReference>